<dbReference type="Pfam" id="PF00534">
    <property type="entry name" value="Glycos_transf_1"/>
    <property type="match status" value="1"/>
</dbReference>
<proteinExistence type="predicted"/>
<dbReference type="GO" id="GO:0016757">
    <property type="term" value="F:glycosyltransferase activity"/>
    <property type="evidence" value="ECO:0007669"/>
    <property type="project" value="InterPro"/>
</dbReference>
<keyword evidence="4" id="KW-1185">Reference proteome</keyword>
<dbReference type="AlphaFoldDB" id="A0A2N3PS47"/>
<dbReference type="Gene3D" id="3.40.50.2000">
    <property type="entry name" value="Glycogen Phosphorylase B"/>
    <property type="match status" value="2"/>
</dbReference>
<evidence type="ECO:0008006" key="5">
    <source>
        <dbReference type="Google" id="ProtNLM"/>
    </source>
</evidence>
<name>A0A2N3PS47_9PROT</name>
<dbReference type="Proteomes" id="UP000233293">
    <property type="component" value="Unassembled WGS sequence"/>
</dbReference>
<dbReference type="SUPFAM" id="SSF53756">
    <property type="entry name" value="UDP-Glycosyltransferase/glycogen phosphorylase"/>
    <property type="match status" value="1"/>
</dbReference>
<comment type="caution">
    <text evidence="3">The sequence shown here is derived from an EMBL/GenBank/DDBJ whole genome shotgun (WGS) entry which is preliminary data.</text>
</comment>
<evidence type="ECO:0000313" key="3">
    <source>
        <dbReference type="EMBL" id="PKU23231.1"/>
    </source>
</evidence>
<dbReference type="Pfam" id="PF13439">
    <property type="entry name" value="Glyco_transf_4"/>
    <property type="match status" value="1"/>
</dbReference>
<feature type="domain" description="Glycosyltransferase subfamily 4-like N-terminal" evidence="2">
    <location>
        <begin position="32"/>
        <end position="226"/>
    </location>
</feature>
<reference evidence="4" key="1">
    <citation type="submission" date="2017-12" db="EMBL/GenBank/DDBJ databases">
        <title>Draft genome sequence of Telmatospirillum siberiense 26-4b1T, an acidotolerant peatland alphaproteobacterium potentially involved in sulfur cycling.</title>
        <authorList>
            <person name="Hausmann B."/>
            <person name="Pjevac P."/>
            <person name="Schreck K."/>
            <person name="Herbold C.W."/>
            <person name="Daims H."/>
            <person name="Wagner M."/>
            <person name="Pester M."/>
            <person name="Loy A."/>
        </authorList>
    </citation>
    <scope>NUCLEOTIDE SEQUENCE [LARGE SCALE GENOMIC DNA]</scope>
    <source>
        <strain evidence="4">26-4b1</strain>
    </source>
</reference>
<sequence length="428" mass="47809">MDGPTVMNEARRQGVQMHVMVVNNIYPPIMAGGAERIVAYLCEGLARRGHRVTVVSTCGPQMEPYPTEIRNGVEVIRFFPPNLYWSFERSLKGGPRKWLWHARDAWNGAAGNRLRAIMERSRPAILHSHLIDGLSAAVWGRAREAGIPVLHTAHDYHLLCPRAFLLTADWKLCTRPRAHCRLYRGWHQRTTRYVDLFASPSRFLLDMHENNGLRARNRAVIHNGIPLPDDRHLIRDRRSAESRTRFLMLTRLTNEKGVSVVLDAMAHLPKELPIEVAIAGKGPLEERVRAAAAADGRIRYLGFLDGEAKAAALAWAGHLLLPSLWYENAPVTIVEAAAYGLSLIGSDIGGIPEFVEPGQTGFLFPPGDSRTLAALMTRIARDANALPDLAERSETLARRFGVDRMIEAYEGHYEALLAERLPRMAAAQ</sequence>
<dbReference type="InterPro" id="IPR050194">
    <property type="entry name" value="Glycosyltransferase_grp1"/>
</dbReference>
<dbReference type="EMBL" id="PIUM01000022">
    <property type="protein sequence ID" value="PKU23231.1"/>
    <property type="molecule type" value="Genomic_DNA"/>
</dbReference>
<dbReference type="InterPro" id="IPR028098">
    <property type="entry name" value="Glyco_trans_4-like_N"/>
</dbReference>
<evidence type="ECO:0000259" key="1">
    <source>
        <dbReference type="Pfam" id="PF00534"/>
    </source>
</evidence>
<gene>
    <name evidence="3" type="ORF">CWS72_17555</name>
</gene>
<protein>
    <recommendedName>
        <fullName evidence="5">Glycosyl transferase</fullName>
    </recommendedName>
</protein>
<dbReference type="PANTHER" id="PTHR45947">
    <property type="entry name" value="SULFOQUINOVOSYL TRANSFERASE SQD2"/>
    <property type="match status" value="1"/>
</dbReference>
<dbReference type="PANTHER" id="PTHR45947:SF13">
    <property type="entry name" value="TRANSFERASE"/>
    <property type="match status" value="1"/>
</dbReference>
<dbReference type="InterPro" id="IPR001296">
    <property type="entry name" value="Glyco_trans_1"/>
</dbReference>
<evidence type="ECO:0000313" key="4">
    <source>
        <dbReference type="Proteomes" id="UP000233293"/>
    </source>
</evidence>
<dbReference type="CDD" id="cd03823">
    <property type="entry name" value="GT4_ExpE7-like"/>
    <property type="match status" value="1"/>
</dbReference>
<organism evidence="3 4">
    <name type="scientific">Telmatospirillum siberiense</name>
    <dbReference type="NCBI Taxonomy" id="382514"/>
    <lineage>
        <taxon>Bacteria</taxon>
        <taxon>Pseudomonadati</taxon>
        <taxon>Pseudomonadota</taxon>
        <taxon>Alphaproteobacteria</taxon>
        <taxon>Rhodospirillales</taxon>
        <taxon>Rhodospirillaceae</taxon>
        <taxon>Telmatospirillum</taxon>
    </lineage>
</organism>
<feature type="domain" description="Glycosyl transferase family 1" evidence="1">
    <location>
        <begin position="235"/>
        <end position="392"/>
    </location>
</feature>
<evidence type="ECO:0000259" key="2">
    <source>
        <dbReference type="Pfam" id="PF13439"/>
    </source>
</evidence>
<accession>A0A2N3PS47</accession>